<dbReference type="InterPro" id="IPR045255">
    <property type="entry name" value="RanBP1-like"/>
</dbReference>
<keyword evidence="6" id="KW-1185">Reference proteome</keyword>
<feature type="compositionally biased region" description="Acidic residues" evidence="3">
    <location>
        <begin position="329"/>
        <end position="339"/>
    </location>
</feature>
<evidence type="ECO:0000256" key="2">
    <source>
        <dbReference type="ARBA" id="ARBA00023242"/>
    </source>
</evidence>
<dbReference type="OrthoDB" id="185618at2759"/>
<proteinExistence type="predicted"/>
<evidence type="ECO:0000313" key="5">
    <source>
        <dbReference type="EMBL" id="ORZ05816.1"/>
    </source>
</evidence>
<evidence type="ECO:0000256" key="1">
    <source>
        <dbReference type="ARBA" id="ARBA00004123"/>
    </source>
</evidence>
<feature type="compositionally biased region" description="Low complexity" evidence="3">
    <location>
        <begin position="192"/>
        <end position="205"/>
    </location>
</feature>
<dbReference type="Pfam" id="PF00638">
    <property type="entry name" value="Ran_BP1"/>
    <property type="match status" value="1"/>
</dbReference>
<dbReference type="CDD" id="cd13180">
    <property type="entry name" value="RanBD_RanBP3"/>
    <property type="match status" value="1"/>
</dbReference>
<dbReference type="SUPFAM" id="SSF50729">
    <property type="entry name" value="PH domain-like"/>
    <property type="match status" value="1"/>
</dbReference>
<organism evidence="5 6">
    <name type="scientific">Absidia repens</name>
    <dbReference type="NCBI Taxonomy" id="90262"/>
    <lineage>
        <taxon>Eukaryota</taxon>
        <taxon>Fungi</taxon>
        <taxon>Fungi incertae sedis</taxon>
        <taxon>Mucoromycota</taxon>
        <taxon>Mucoromycotina</taxon>
        <taxon>Mucoromycetes</taxon>
        <taxon>Mucorales</taxon>
        <taxon>Cunninghamellaceae</taxon>
        <taxon>Absidia</taxon>
    </lineage>
</organism>
<dbReference type="GO" id="GO:0005634">
    <property type="term" value="C:nucleus"/>
    <property type="evidence" value="ECO:0007669"/>
    <property type="project" value="UniProtKB-SubCell"/>
</dbReference>
<name>A0A1X2HZ79_9FUNG</name>
<evidence type="ECO:0000313" key="6">
    <source>
        <dbReference type="Proteomes" id="UP000193560"/>
    </source>
</evidence>
<sequence length="494" mass="53011">MSSPPDSFYDVEDAASKKRGRAQSVEPTLAPKNETDSEKAPVVSAPKKTKRVEEGHQSNNNKSDGSKGNSVSTIRKNMKDMSTADNSRDHLDDAMTEYSQDSNYIGDDDTVHTMGTINEECTDLPNTNKGSDSGSPSSDTNSSTSHLDTTTSTTTHSLESNKATHALSRFGSKPNGDSDDWGAFEDDDEKTTGNNDTNETTTTDAGNDKPKYTFGWGSVHQNAPNIQKTTPFAAVSAPGFGSSSVPAATSGFGAFATTTQSSTPKSTASAFGTFASAPTSSPFAMAAATSNTTNALSALPKISSTSAVASLSPGDSTNGVSNSDRFEGQDNENNEQNENNEEHTFGEGCKMKIPGVKPMEVKTGEEDENTVYQTKAKLLILDSTTSNWKERGAGTLRINVKEMESTEGKGSSQTRLVMRTDSVYRLILNLLLFSEMKAFIMQDRFVRFAGFESETKEDGSVDTKLVNYALKVTNPFAAQELHYQISSRIPSKSN</sequence>
<feature type="region of interest" description="Disordered" evidence="3">
    <location>
        <begin position="1"/>
        <end position="213"/>
    </location>
</feature>
<reference evidence="5 6" key="1">
    <citation type="submission" date="2016-07" db="EMBL/GenBank/DDBJ databases">
        <title>Pervasive Adenine N6-methylation of Active Genes in Fungi.</title>
        <authorList>
            <consortium name="DOE Joint Genome Institute"/>
            <person name="Mondo S.J."/>
            <person name="Dannebaum R.O."/>
            <person name="Kuo R.C."/>
            <person name="Labutti K."/>
            <person name="Haridas S."/>
            <person name="Kuo A."/>
            <person name="Salamov A."/>
            <person name="Ahrendt S.R."/>
            <person name="Lipzen A."/>
            <person name="Sullivan W."/>
            <person name="Andreopoulos W.B."/>
            <person name="Clum A."/>
            <person name="Lindquist E."/>
            <person name="Daum C."/>
            <person name="Ramamoorthy G.K."/>
            <person name="Gryganskyi A."/>
            <person name="Culley D."/>
            <person name="Magnuson J.K."/>
            <person name="James T.Y."/>
            <person name="O'Malley M.A."/>
            <person name="Stajich J.E."/>
            <person name="Spatafora J.W."/>
            <person name="Visel A."/>
            <person name="Grigoriev I.V."/>
        </authorList>
    </citation>
    <scope>NUCLEOTIDE SEQUENCE [LARGE SCALE GENOMIC DNA]</scope>
    <source>
        <strain evidence="5 6">NRRL 1336</strain>
    </source>
</reference>
<dbReference type="EMBL" id="MCGE01000042">
    <property type="protein sequence ID" value="ORZ05816.1"/>
    <property type="molecule type" value="Genomic_DNA"/>
</dbReference>
<evidence type="ECO:0000259" key="4">
    <source>
        <dbReference type="PROSITE" id="PS50196"/>
    </source>
</evidence>
<dbReference type="AlphaFoldDB" id="A0A1X2HZ79"/>
<protein>
    <recommendedName>
        <fullName evidence="4">RanBD1 domain-containing protein</fullName>
    </recommendedName>
</protein>
<comment type="subcellular location">
    <subcellularLocation>
        <location evidence="1">Nucleus</location>
    </subcellularLocation>
</comment>
<dbReference type="Gene3D" id="2.30.29.30">
    <property type="entry name" value="Pleckstrin-homology domain (PH domain)/Phosphotyrosine-binding domain (PTB)"/>
    <property type="match status" value="1"/>
</dbReference>
<gene>
    <name evidence="5" type="ORF">BCR42DRAFT_427822</name>
</gene>
<dbReference type="InterPro" id="IPR000156">
    <property type="entry name" value="Ran_bind_dom"/>
</dbReference>
<feature type="region of interest" description="Disordered" evidence="3">
    <location>
        <begin position="307"/>
        <end position="349"/>
    </location>
</feature>
<comment type="caution">
    <text evidence="5">The sequence shown here is derived from an EMBL/GenBank/DDBJ whole genome shotgun (WGS) entry which is preliminary data.</text>
</comment>
<dbReference type="PANTHER" id="PTHR23138">
    <property type="entry name" value="RAN BINDING PROTEIN"/>
    <property type="match status" value="1"/>
</dbReference>
<keyword evidence="2" id="KW-0539">Nucleus</keyword>
<evidence type="ECO:0000256" key="3">
    <source>
        <dbReference type="SAM" id="MobiDB-lite"/>
    </source>
</evidence>
<dbReference type="Proteomes" id="UP000193560">
    <property type="component" value="Unassembled WGS sequence"/>
</dbReference>
<feature type="compositionally biased region" description="Low complexity" evidence="3">
    <location>
        <begin position="130"/>
        <end position="161"/>
    </location>
</feature>
<feature type="compositionally biased region" description="Low complexity" evidence="3">
    <location>
        <begin position="58"/>
        <end position="70"/>
    </location>
</feature>
<dbReference type="SMART" id="SM00160">
    <property type="entry name" value="RanBD"/>
    <property type="match status" value="1"/>
</dbReference>
<feature type="compositionally biased region" description="Acidic residues" evidence="3">
    <location>
        <begin position="177"/>
        <end position="189"/>
    </location>
</feature>
<dbReference type="STRING" id="90262.A0A1X2HZ79"/>
<dbReference type="PROSITE" id="PS50196">
    <property type="entry name" value="RANBD1"/>
    <property type="match status" value="1"/>
</dbReference>
<feature type="domain" description="RanBD1" evidence="4">
    <location>
        <begin position="351"/>
        <end position="481"/>
    </location>
</feature>
<accession>A0A1X2HZ79</accession>
<dbReference type="PANTHER" id="PTHR23138:SF142">
    <property type="entry name" value="RAN-BINDING PROTEIN 3B-RELATED"/>
    <property type="match status" value="1"/>
</dbReference>
<feature type="compositionally biased region" description="Polar residues" evidence="3">
    <location>
        <begin position="307"/>
        <end position="323"/>
    </location>
</feature>
<dbReference type="InterPro" id="IPR011993">
    <property type="entry name" value="PH-like_dom_sf"/>
</dbReference>